<dbReference type="PANTHER" id="PTHR11695">
    <property type="entry name" value="ALCOHOL DEHYDROGENASE RELATED"/>
    <property type="match status" value="1"/>
</dbReference>
<dbReference type="InterPro" id="IPR050700">
    <property type="entry name" value="YIM1/Zinc_Alcohol_DH_Fams"/>
</dbReference>
<dbReference type="InterPro" id="IPR011032">
    <property type="entry name" value="GroES-like_sf"/>
</dbReference>
<dbReference type="PANTHER" id="PTHR11695:SF294">
    <property type="entry name" value="RETICULON-4-INTERACTING PROTEIN 1, MITOCHONDRIAL"/>
    <property type="match status" value="1"/>
</dbReference>
<dbReference type="Pfam" id="PF13602">
    <property type="entry name" value="ADH_zinc_N_2"/>
    <property type="match status" value="1"/>
</dbReference>
<keyword evidence="1" id="KW-0560">Oxidoreductase</keyword>
<dbReference type="InterPro" id="IPR002364">
    <property type="entry name" value="Quin_OxRdtase/zeta-crystal_CS"/>
</dbReference>
<evidence type="ECO:0000313" key="3">
    <source>
        <dbReference type="EMBL" id="GAA4691292.1"/>
    </source>
</evidence>
<dbReference type="InterPro" id="IPR036291">
    <property type="entry name" value="NAD(P)-bd_dom_sf"/>
</dbReference>
<comment type="caution">
    <text evidence="3">The sequence shown here is derived from an EMBL/GenBank/DDBJ whole genome shotgun (WGS) entry which is preliminary data.</text>
</comment>
<sequence>MRAVSQLTPGGPEVLRLVETTVPEPGPVEVLVRVQAAGINPTDWKTRTRGYFYGDETPPFILGFDVAGVVETVGPGVTLHSPGDPVIGMPRFPKPAGAYAEFVTGPARHFVPAPVGVDPIQAAGVPLAGLTAWQALVDTAGLRAGQRVLVQAAAGGVGHLAVQIAKALGAHVVGTASAAKHDFLRSIGVDEPVDYTIGPIDELVGDVDVILDTLGGEARERSLRCLRPGGTLVSIIPPVGFDSALMPRREDVTVRWMLVEPDAGGLRGLVELIEKGALAVHVDRTFPLAEAAAAHRVGEAGRTTGKLVLTM</sequence>
<organism evidence="3 4">
    <name type="scientific">Pseudonocardia yuanmonensis</name>
    <dbReference type="NCBI Taxonomy" id="1095914"/>
    <lineage>
        <taxon>Bacteria</taxon>
        <taxon>Bacillati</taxon>
        <taxon>Actinomycetota</taxon>
        <taxon>Actinomycetes</taxon>
        <taxon>Pseudonocardiales</taxon>
        <taxon>Pseudonocardiaceae</taxon>
        <taxon>Pseudonocardia</taxon>
    </lineage>
</organism>
<dbReference type="EMBL" id="BAABIC010000009">
    <property type="protein sequence ID" value="GAA4691292.1"/>
    <property type="molecule type" value="Genomic_DNA"/>
</dbReference>
<dbReference type="Pfam" id="PF08240">
    <property type="entry name" value="ADH_N"/>
    <property type="match status" value="1"/>
</dbReference>
<proteinExistence type="predicted"/>
<reference evidence="4" key="1">
    <citation type="journal article" date="2019" name="Int. J. Syst. Evol. Microbiol.">
        <title>The Global Catalogue of Microorganisms (GCM) 10K type strain sequencing project: providing services to taxonomists for standard genome sequencing and annotation.</title>
        <authorList>
            <consortium name="The Broad Institute Genomics Platform"/>
            <consortium name="The Broad Institute Genome Sequencing Center for Infectious Disease"/>
            <person name="Wu L."/>
            <person name="Ma J."/>
        </authorList>
    </citation>
    <scope>NUCLEOTIDE SEQUENCE [LARGE SCALE GENOMIC DNA]</scope>
    <source>
        <strain evidence="4">JCM 18055</strain>
    </source>
</reference>
<dbReference type="SUPFAM" id="SSF50129">
    <property type="entry name" value="GroES-like"/>
    <property type="match status" value="1"/>
</dbReference>
<evidence type="ECO:0000259" key="2">
    <source>
        <dbReference type="SMART" id="SM00829"/>
    </source>
</evidence>
<evidence type="ECO:0000256" key="1">
    <source>
        <dbReference type="ARBA" id="ARBA00023002"/>
    </source>
</evidence>
<dbReference type="PROSITE" id="PS01162">
    <property type="entry name" value="QOR_ZETA_CRYSTAL"/>
    <property type="match status" value="1"/>
</dbReference>
<dbReference type="InterPro" id="IPR020843">
    <property type="entry name" value="ER"/>
</dbReference>
<dbReference type="SMART" id="SM00829">
    <property type="entry name" value="PKS_ER"/>
    <property type="match status" value="1"/>
</dbReference>
<dbReference type="Gene3D" id="3.90.180.10">
    <property type="entry name" value="Medium-chain alcohol dehydrogenases, catalytic domain"/>
    <property type="match status" value="1"/>
</dbReference>
<protein>
    <submittedName>
        <fullName evidence="3">NADP-dependent oxidoreductase</fullName>
    </submittedName>
</protein>
<dbReference type="CDD" id="cd05289">
    <property type="entry name" value="MDR_like_2"/>
    <property type="match status" value="1"/>
</dbReference>
<keyword evidence="4" id="KW-1185">Reference proteome</keyword>
<dbReference type="SUPFAM" id="SSF51735">
    <property type="entry name" value="NAD(P)-binding Rossmann-fold domains"/>
    <property type="match status" value="1"/>
</dbReference>
<name>A0ABP8WLA0_9PSEU</name>
<feature type="domain" description="Enoyl reductase (ER)" evidence="2">
    <location>
        <begin position="10"/>
        <end position="309"/>
    </location>
</feature>
<dbReference type="Gene3D" id="3.40.50.720">
    <property type="entry name" value="NAD(P)-binding Rossmann-like Domain"/>
    <property type="match status" value="1"/>
</dbReference>
<dbReference type="InterPro" id="IPR013154">
    <property type="entry name" value="ADH-like_N"/>
</dbReference>
<dbReference type="RefSeq" id="WP_345381266.1">
    <property type="nucleotide sequence ID" value="NZ_BAABIC010000009.1"/>
</dbReference>
<gene>
    <name evidence="3" type="ORF">GCM10023215_30220</name>
</gene>
<evidence type="ECO:0000313" key="4">
    <source>
        <dbReference type="Proteomes" id="UP001500325"/>
    </source>
</evidence>
<accession>A0ABP8WLA0</accession>
<dbReference type="Proteomes" id="UP001500325">
    <property type="component" value="Unassembled WGS sequence"/>
</dbReference>